<keyword evidence="10" id="KW-1015">Disulfide bond</keyword>
<dbReference type="GO" id="GO:0015347">
    <property type="term" value="F:sodium-independent organic anion transmembrane transporter activity"/>
    <property type="evidence" value="ECO:0000318"/>
    <property type="project" value="GO_Central"/>
</dbReference>
<keyword evidence="9 15" id="KW-0472">Membrane</keyword>
<evidence type="ECO:0000259" key="17">
    <source>
        <dbReference type="PROSITE" id="PS51465"/>
    </source>
</evidence>
<dbReference type="Pfam" id="PF03137">
    <property type="entry name" value="OATP"/>
    <property type="match status" value="1"/>
</dbReference>
<evidence type="ECO:0000256" key="7">
    <source>
        <dbReference type="ARBA" id="ARBA00023055"/>
    </source>
</evidence>
<comment type="catalytic activity">
    <reaction evidence="14">
        <text>L-thyroxine sulfate(out) = L-thyroxine sulfate(in)</text>
        <dbReference type="Rhea" id="RHEA:73311"/>
        <dbReference type="ChEBI" id="CHEBI:176512"/>
    </reaction>
</comment>
<dbReference type="SMART" id="SM00280">
    <property type="entry name" value="KAZAL"/>
    <property type="match status" value="1"/>
</dbReference>
<dbReference type="GO" id="GO:1901652">
    <property type="term" value="P:response to peptide"/>
    <property type="evidence" value="ECO:0007669"/>
    <property type="project" value="Ensembl"/>
</dbReference>
<evidence type="ECO:0000256" key="8">
    <source>
        <dbReference type="ARBA" id="ARBA00023065"/>
    </source>
</evidence>
<dbReference type="PANTHER" id="PTHR11388:SF89">
    <property type="entry name" value="SOLUTE CARRIER ORGANIC ANION TRANSPORTER FAMILY MEMBER 1B3"/>
    <property type="match status" value="1"/>
</dbReference>
<dbReference type="GO" id="GO:0043252">
    <property type="term" value="P:sodium-independent organic anion transport"/>
    <property type="evidence" value="ECO:0000318"/>
    <property type="project" value="GO_Central"/>
</dbReference>
<comment type="catalytic activity">
    <reaction evidence="13">
        <text>L-thyroxine(out) = L-thyroxine(in)</text>
        <dbReference type="Rhea" id="RHEA:71819"/>
        <dbReference type="ChEBI" id="CHEBI:58448"/>
    </reaction>
</comment>
<keyword evidence="5 15" id="KW-0812">Transmembrane</keyword>
<keyword evidence="7" id="KW-0445">Lipid transport</keyword>
<keyword evidence="19" id="KW-1185">Reference proteome</keyword>
<dbReference type="GO" id="GO:0009408">
    <property type="term" value="P:response to heat"/>
    <property type="evidence" value="ECO:0007669"/>
    <property type="project" value="Ensembl"/>
</dbReference>
<feature type="transmembrane region" description="Helical" evidence="15">
    <location>
        <begin position="173"/>
        <end position="195"/>
    </location>
</feature>
<dbReference type="Proteomes" id="UP000001646">
    <property type="component" value="Chromosome 5"/>
</dbReference>
<dbReference type="InParanoid" id="G1KTZ9"/>
<dbReference type="NCBIfam" id="TIGR00805">
    <property type="entry name" value="oat"/>
    <property type="match status" value="1"/>
</dbReference>
<dbReference type="SUPFAM" id="SSF103473">
    <property type="entry name" value="MFS general substrate transporter"/>
    <property type="match status" value="1"/>
</dbReference>
<name>G1KTZ9_ANOCA</name>
<evidence type="ECO:0000256" key="10">
    <source>
        <dbReference type="ARBA" id="ARBA00023157"/>
    </source>
</evidence>
<dbReference type="Gene3D" id="3.30.60.30">
    <property type="match status" value="1"/>
</dbReference>
<dbReference type="GO" id="GO:0098657">
    <property type="term" value="P:import into cell"/>
    <property type="evidence" value="ECO:0007669"/>
    <property type="project" value="Ensembl"/>
</dbReference>
<dbReference type="GO" id="GO:1904640">
    <property type="term" value="P:response to methionine"/>
    <property type="evidence" value="ECO:0007669"/>
    <property type="project" value="Ensembl"/>
</dbReference>
<evidence type="ECO:0000256" key="16">
    <source>
        <dbReference type="SAM" id="MobiDB-lite"/>
    </source>
</evidence>
<dbReference type="PROSITE" id="PS51465">
    <property type="entry name" value="KAZAL_2"/>
    <property type="match status" value="1"/>
</dbReference>
<dbReference type="GO" id="GO:0016323">
    <property type="term" value="C:basolateral plasma membrane"/>
    <property type="evidence" value="ECO:0000318"/>
    <property type="project" value="GO_Central"/>
</dbReference>
<dbReference type="GO" id="GO:0009636">
    <property type="term" value="P:response to toxic substance"/>
    <property type="evidence" value="ECO:0007669"/>
    <property type="project" value="Ensembl"/>
</dbReference>
<dbReference type="GO" id="GO:0015833">
    <property type="term" value="P:peptide transport"/>
    <property type="evidence" value="ECO:0007669"/>
    <property type="project" value="Ensembl"/>
</dbReference>
<reference evidence="18" key="2">
    <citation type="submission" date="2025-08" db="UniProtKB">
        <authorList>
            <consortium name="Ensembl"/>
        </authorList>
    </citation>
    <scope>IDENTIFICATION</scope>
</reference>
<sequence>MMKSSFTQLERRFGISSSTAGFMDGGFEMGNLLVIAFVSYFGAKFHRPRAIALGCFIMSLGSLLTAMPHFFMGYYKYDTLSRTSDNSSSSLSPCLADQAELGLEKSSSSDCNEETTSYAWIFVLMGNVLRGIGETPITPLGISYLDDFSREEDTPFYVGTITITPTDSRWVGAWWLGFLAAAVTNLISGIPFLFLPKSLDKEEGDAPGTKKLDTIKVKDQNHKSHRQMAETQQEAENSRNLKGFFKSLKRVLSNKRYVTLMCIALMQFSSFIGYLTYSPKYMEQQYSLPASKSNMMTGIAILPAVSIGIFAGGLIMKKYKLNIIAATKMAFTASFIAFVFSLFYVIVGCDNRIVAGLTVSYDRQPIMRDSILLSSSCNSDCQCPANQWDPVCGDNGITYVSACFAGCKDVTGTGRETVFHNCSCVEKTDSEAQHFSAVLGECPRNDGCSRKFIYYTVIKVASSFFYALGGVPFFMIMIRNVEPELKSLAVGFHMLVMRALAGIPAPAYFGAVIDKACLKWANTGCSRQGACRLYDATVYRYSFFGLVYGLRAPSYLLAIVFFIIVKKHFERQKANAAENGWKEGEPLNGEMKPSDSERTAGPSVADTDTCL</sequence>
<feature type="transmembrane region" description="Helical" evidence="15">
    <location>
        <begin position="488"/>
        <end position="509"/>
    </location>
</feature>
<dbReference type="GO" id="GO:0048265">
    <property type="term" value="P:response to pain"/>
    <property type="evidence" value="ECO:0007669"/>
    <property type="project" value="Ensembl"/>
</dbReference>
<protein>
    <recommendedName>
        <fullName evidence="15">Solute carrier organic anion transporter family member</fullName>
    </recommendedName>
</protein>
<evidence type="ECO:0000256" key="13">
    <source>
        <dbReference type="ARBA" id="ARBA00051340"/>
    </source>
</evidence>
<feature type="transmembrane region" description="Helical" evidence="15">
    <location>
        <begin position="297"/>
        <end position="316"/>
    </location>
</feature>
<dbReference type="Bgee" id="ENSACAG00000017486">
    <property type="expression patterns" value="Expressed in liver and 1 other cell type or tissue"/>
</dbReference>
<dbReference type="InterPro" id="IPR002350">
    <property type="entry name" value="Kazal_dom"/>
</dbReference>
<evidence type="ECO:0000256" key="11">
    <source>
        <dbReference type="ARBA" id="ARBA00023180"/>
    </source>
</evidence>
<keyword evidence="11" id="KW-0325">Glycoprotein</keyword>
<keyword evidence="3 15" id="KW-0813">Transport</keyword>
<evidence type="ECO:0000256" key="9">
    <source>
        <dbReference type="ARBA" id="ARBA00023136"/>
    </source>
</evidence>
<organism evidence="18 19">
    <name type="scientific">Anolis carolinensis</name>
    <name type="common">Green anole</name>
    <name type="synonym">American chameleon</name>
    <dbReference type="NCBI Taxonomy" id="28377"/>
    <lineage>
        <taxon>Eukaryota</taxon>
        <taxon>Metazoa</taxon>
        <taxon>Chordata</taxon>
        <taxon>Craniata</taxon>
        <taxon>Vertebrata</taxon>
        <taxon>Euteleostomi</taxon>
        <taxon>Lepidosauria</taxon>
        <taxon>Squamata</taxon>
        <taxon>Bifurcata</taxon>
        <taxon>Unidentata</taxon>
        <taxon>Episquamata</taxon>
        <taxon>Toxicofera</taxon>
        <taxon>Iguania</taxon>
        <taxon>Dactyloidae</taxon>
        <taxon>Anolis</taxon>
    </lineage>
</organism>
<evidence type="ECO:0000256" key="6">
    <source>
        <dbReference type="ARBA" id="ARBA00022989"/>
    </source>
</evidence>
<reference evidence="18" key="3">
    <citation type="submission" date="2025-09" db="UniProtKB">
        <authorList>
            <consortium name="Ensembl"/>
        </authorList>
    </citation>
    <scope>IDENTIFICATION</scope>
</reference>
<dbReference type="Ensembl" id="ENSACAT00000017546.4">
    <property type="protein sequence ID" value="ENSACAP00000017208.4"/>
    <property type="gene ID" value="ENSACAG00000017486.4"/>
</dbReference>
<dbReference type="FunFam" id="3.30.60.30:FF:000048">
    <property type="entry name" value="Solute carrier organic anion transporter family member"/>
    <property type="match status" value="1"/>
</dbReference>
<dbReference type="AlphaFoldDB" id="G1KTZ9"/>
<dbReference type="SUPFAM" id="SSF100895">
    <property type="entry name" value="Kazal-type serine protease inhibitors"/>
    <property type="match status" value="1"/>
</dbReference>
<dbReference type="GO" id="GO:0010467">
    <property type="term" value="P:gene expression"/>
    <property type="evidence" value="ECO:0007669"/>
    <property type="project" value="Ensembl"/>
</dbReference>
<feature type="transmembrane region" description="Helical" evidence="15">
    <location>
        <begin position="50"/>
        <end position="71"/>
    </location>
</feature>
<evidence type="ECO:0000256" key="1">
    <source>
        <dbReference type="ARBA" id="ARBA00004651"/>
    </source>
</evidence>
<feature type="transmembrane region" description="Helical" evidence="15">
    <location>
        <begin position="328"/>
        <end position="347"/>
    </location>
</feature>
<evidence type="ECO:0000256" key="12">
    <source>
        <dbReference type="ARBA" id="ARBA00050960"/>
    </source>
</evidence>
<dbReference type="GO" id="GO:0015125">
    <property type="term" value="F:bile acid transmembrane transporter activity"/>
    <property type="evidence" value="ECO:0000318"/>
    <property type="project" value="GO_Central"/>
</dbReference>
<dbReference type="GO" id="GO:1905431">
    <property type="term" value="P:microcystin transport"/>
    <property type="evidence" value="ECO:0007669"/>
    <property type="project" value="Ensembl"/>
</dbReference>
<dbReference type="GO" id="GO:0019228">
    <property type="term" value="P:neuronal action potential"/>
    <property type="evidence" value="ECO:0007669"/>
    <property type="project" value="Ensembl"/>
</dbReference>
<dbReference type="GO" id="GO:0006805">
    <property type="term" value="P:xenobiotic metabolic process"/>
    <property type="evidence" value="ECO:0007669"/>
    <property type="project" value="Ensembl"/>
</dbReference>
<comment type="catalytic activity">
    <reaction evidence="12">
        <text>3,3',5'-triiodo-L-thyronine(out) = 3,3',5'-triiodo-L-thyronine(in)</text>
        <dbReference type="Rhea" id="RHEA:71815"/>
        <dbReference type="ChEBI" id="CHEBI:57261"/>
    </reaction>
</comment>
<dbReference type="HOGENOM" id="CLU_008954_4_0_1"/>
<dbReference type="PANTHER" id="PTHR11388">
    <property type="entry name" value="ORGANIC ANION TRANSPORTER"/>
    <property type="match status" value="1"/>
</dbReference>
<keyword evidence="4" id="KW-1003">Cell membrane</keyword>
<dbReference type="GeneTree" id="ENSGT01150000286901"/>
<keyword evidence="8 15" id="KW-0406">Ion transport</keyword>
<evidence type="ECO:0000313" key="18">
    <source>
        <dbReference type="Ensembl" id="ENSACAP00000017208.4"/>
    </source>
</evidence>
<keyword evidence="6 15" id="KW-1133">Transmembrane helix</keyword>
<feature type="transmembrane region" description="Helical" evidence="15">
    <location>
        <begin position="543"/>
        <end position="565"/>
    </location>
</feature>
<accession>G1KTZ9</accession>
<evidence type="ECO:0000256" key="2">
    <source>
        <dbReference type="ARBA" id="ARBA00009657"/>
    </source>
</evidence>
<feature type="transmembrane region" description="Helical" evidence="15">
    <location>
        <begin position="257"/>
        <end position="277"/>
    </location>
</feature>
<dbReference type="GO" id="GO:0043627">
    <property type="term" value="P:response to estrogen"/>
    <property type="evidence" value="ECO:0007669"/>
    <property type="project" value="Ensembl"/>
</dbReference>
<evidence type="ECO:0000256" key="4">
    <source>
        <dbReference type="ARBA" id="ARBA00022475"/>
    </source>
</evidence>
<dbReference type="GO" id="GO:0006811">
    <property type="term" value="P:monoatomic ion transport"/>
    <property type="evidence" value="ECO:0007669"/>
    <property type="project" value="UniProtKB-KW"/>
</dbReference>
<comment type="subcellular location">
    <subcellularLocation>
        <location evidence="1 15">Cell membrane</location>
        <topology evidence="1 15">Multi-pass membrane protein</topology>
    </subcellularLocation>
</comment>
<comment type="caution">
    <text evidence="15">Lacks conserved residue(s) required for the propagation of feature annotation.</text>
</comment>
<feature type="domain" description="Kazal-like" evidence="17">
    <location>
        <begin position="371"/>
        <end position="426"/>
    </location>
</feature>
<feature type="region of interest" description="Disordered" evidence="16">
    <location>
        <begin position="580"/>
        <end position="611"/>
    </location>
</feature>
<comment type="similarity">
    <text evidence="2 15">Belongs to the organo anion transporter (TC 2.A.60) family.</text>
</comment>
<dbReference type="Gene3D" id="1.20.1250.20">
    <property type="entry name" value="MFS general substrate transporter like domains"/>
    <property type="match status" value="1"/>
</dbReference>
<dbReference type="InterPro" id="IPR036259">
    <property type="entry name" value="MFS_trans_sf"/>
</dbReference>
<reference evidence="18 19" key="1">
    <citation type="submission" date="2009-12" db="EMBL/GenBank/DDBJ databases">
        <title>The Genome Sequence of Anolis carolinensis (Green Anole Lizard).</title>
        <authorList>
            <consortium name="The Genome Sequencing Platform"/>
            <person name="Di Palma F."/>
            <person name="Alfoldi J."/>
            <person name="Heiman D."/>
            <person name="Young S."/>
            <person name="Grabherr M."/>
            <person name="Johnson J."/>
            <person name="Lander E.S."/>
            <person name="Lindblad-Toh K."/>
        </authorList>
    </citation>
    <scope>NUCLEOTIDE SEQUENCE [LARGE SCALE GENOMIC DNA]</scope>
    <source>
        <strain evidence="18 19">JBL SC #1</strain>
    </source>
</reference>
<evidence type="ECO:0000256" key="5">
    <source>
        <dbReference type="ARBA" id="ARBA00022692"/>
    </source>
</evidence>
<dbReference type="GO" id="GO:0015721">
    <property type="term" value="P:bile acid and bile salt transport"/>
    <property type="evidence" value="ECO:0000318"/>
    <property type="project" value="GO_Central"/>
</dbReference>
<dbReference type="InterPro" id="IPR004156">
    <property type="entry name" value="OATP"/>
</dbReference>
<evidence type="ECO:0000256" key="3">
    <source>
        <dbReference type="ARBA" id="ARBA00022448"/>
    </source>
</evidence>
<dbReference type="eggNOG" id="KOG3626">
    <property type="taxonomic scope" value="Eukaryota"/>
</dbReference>
<proteinExistence type="inferred from homology"/>
<dbReference type="Pfam" id="PF07648">
    <property type="entry name" value="Kazal_2"/>
    <property type="match status" value="1"/>
</dbReference>
<evidence type="ECO:0000256" key="14">
    <source>
        <dbReference type="ARBA" id="ARBA00052624"/>
    </source>
</evidence>
<dbReference type="GO" id="GO:0009612">
    <property type="term" value="P:response to mechanical stimulus"/>
    <property type="evidence" value="ECO:0007669"/>
    <property type="project" value="Ensembl"/>
</dbReference>
<dbReference type="GO" id="GO:0051649">
    <property type="term" value="P:establishment of localization in cell"/>
    <property type="evidence" value="ECO:0007669"/>
    <property type="project" value="Ensembl"/>
</dbReference>
<dbReference type="GO" id="GO:0042440">
    <property type="term" value="P:pigment metabolic process"/>
    <property type="evidence" value="ECO:0007669"/>
    <property type="project" value="Ensembl"/>
</dbReference>
<feature type="transmembrane region" description="Helical" evidence="15">
    <location>
        <begin position="452"/>
        <end position="476"/>
    </location>
</feature>
<feature type="transmembrane region" description="Helical" evidence="15">
    <location>
        <begin position="20"/>
        <end position="43"/>
    </location>
</feature>
<dbReference type="GO" id="GO:0006855">
    <property type="term" value="P:xenobiotic transmembrane transport"/>
    <property type="evidence" value="ECO:0007669"/>
    <property type="project" value="Ensembl"/>
</dbReference>
<evidence type="ECO:0000256" key="15">
    <source>
        <dbReference type="RuleBase" id="RU362056"/>
    </source>
</evidence>
<dbReference type="GO" id="GO:0006789">
    <property type="term" value="P:bilirubin conjugation"/>
    <property type="evidence" value="ECO:0007669"/>
    <property type="project" value="Ensembl"/>
</dbReference>
<dbReference type="InterPro" id="IPR036058">
    <property type="entry name" value="Kazal_dom_sf"/>
</dbReference>
<evidence type="ECO:0000313" key="19">
    <source>
        <dbReference type="Proteomes" id="UP000001646"/>
    </source>
</evidence>